<evidence type="ECO:0000259" key="1">
    <source>
        <dbReference type="Pfam" id="PF18050"/>
    </source>
</evidence>
<proteinExistence type="predicted"/>
<feature type="domain" description="Cyclophilin-like" evidence="1">
    <location>
        <begin position="25"/>
        <end position="131"/>
    </location>
</feature>
<dbReference type="Proteomes" id="UP000052245">
    <property type="component" value="Unassembled WGS sequence"/>
</dbReference>
<dbReference type="InterPro" id="IPR029000">
    <property type="entry name" value="Cyclophilin-like_dom_sf"/>
</dbReference>
<dbReference type="AlphaFoldDB" id="A0A9W5ATQ4"/>
<evidence type="ECO:0000313" key="3">
    <source>
        <dbReference type="Proteomes" id="UP000052245"/>
    </source>
</evidence>
<dbReference type="InterPro" id="IPR041183">
    <property type="entry name" value="Cyclophilin-like"/>
</dbReference>
<dbReference type="Pfam" id="PF18050">
    <property type="entry name" value="Cyclophil_like2"/>
    <property type="match status" value="1"/>
</dbReference>
<dbReference type="EMBL" id="FAVC01000002">
    <property type="protein sequence ID" value="CUU87049.1"/>
    <property type="molecule type" value="Genomic_DNA"/>
</dbReference>
<protein>
    <submittedName>
        <fullName evidence="2">Uncharacterized conserved protein</fullName>
    </submittedName>
</protein>
<evidence type="ECO:0000313" key="2">
    <source>
        <dbReference type="EMBL" id="CUU87049.1"/>
    </source>
</evidence>
<reference evidence="2 3" key="1">
    <citation type="submission" date="2015-11" db="EMBL/GenBank/DDBJ databases">
        <authorList>
            <consortium name="Pathogen Informatics"/>
        </authorList>
    </citation>
    <scope>NUCLEOTIDE SEQUENCE [LARGE SCALE GENOMIC DNA]</scope>
    <source>
        <strain evidence="2 3">007A-0283</strain>
    </source>
</reference>
<dbReference type="SUPFAM" id="SSF50891">
    <property type="entry name" value="Cyclophilin-like"/>
    <property type="match status" value="1"/>
</dbReference>
<sequence>MKKFIFFMVLTLGVAMSAGEVIKLKFNNIQTLVDMEESEASKEFIAMLPLSLKFSDYANKEKIANLPTPLTAKGSQYYTPQIGDLFYFSPWGNIGIFYDKQLPNSALVPLGKLRDKIKELSLIENDFEITFTKD</sequence>
<name>A0A9W5ATQ4_CAMHY</name>
<organism evidence="2 3">
    <name type="scientific">Campylobacter hyointestinalis subsp. hyointestinalis</name>
    <dbReference type="NCBI Taxonomy" id="91352"/>
    <lineage>
        <taxon>Bacteria</taxon>
        <taxon>Pseudomonadati</taxon>
        <taxon>Campylobacterota</taxon>
        <taxon>Epsilonproteobacteria</taxon>
        <taxon>Campylobacterales</taxon>
        <taxon>Campylobacteraceae</taxon>
        <taxon>Campylobacter</taxon>
    </lineage>
</organism>
<accession>A0A9W5ATQ4</accession>
<dbReference type="RefSeq" id="WP_081047217.1">
    <property type="nucleotide sequence ID" value="NZ_FAUY01000001.1"/>
</dbReference>
<gene>
    <name evidence="2" type="ORF">ERS739223_01300</name>
</gene>
<dbReference type="Gene3D" id="2.40.100.20">
    <property type="match status" value="1"/>
</dbReference>
<comment type="caution">
    <text evidence="2">The sequence shown here is derived from an EMBL/GenBank/DDBJ whole genome shotgun (WGS) entry which is preliminary data.</text>
</comment>